<protein>
    <submittedName>
        <fullName evidence="1">Uncharacterized protein</fullName>
    </submittedName>
</protein>
<evidence type="ECO:0000313" key="1">
    <source>
        <dbReference type="EMBL" id="MBB3188341.1"/>
    </source>
</evidence>
<comment type="caution">
    <text evidence="1">The sequence shown here is derived from an EMBL/GenBank/DDBJ whole genome shotgun (WGS) entry which is preliminary data.</text>
</comment>
<dbReference type="AlphaFoldDB" id="A0A7W5DSY3"/>
<accession>A0A7W5DSY3</accession>
<evidence type="ECO:0000313" key="2">
    <source>
        <dbReference type="Proteomes" id="UP000544222"/>
    </source>
</evidence>
<proteinExistence type="predicted"/>
<sequence>METTNKLTKLSEENGIFKGGFASLTTEQLSKLKGGSGVTNNGVCLNKC</sequence>
<organism evidence="1 2">
    <name type="scientific">Microbacter margulisiae</name>
    <dbReference type="NCBI Taxonomy" id="1350067"/>
    <lineage>
        <taxon>Bacteria</taxon>
        <taxon>Pseudomonadati</taxon>
        <taxon>Bacteroidota</taxon>
        <taxon>Bacteroidia</taxon>
        <taxon>Bacteroidales</taxon>
        <taxon>Porphyromonadaceae</taxon>
        <taxon>Microbacter</taxon>
    </lineage>
</organism>
<keyword evidence="2" id="KW-1185">Reference proteome</keyword>
<dbReference type="EMBL" id="JACHYB010000002">
    <property type="protein sequence ID" value="MBB3188341.1"/>
    <property type="molecule type" value="Genomic_DNA"/>
</dbReference>
<name>A0A7W5DSY3_9PORP</name>
<dbReference type="RefSeq" id="WP_183414096.1">
    <property type="nucleotide sequence ID" value="NZ_JACHYB010000002.1"/>
</dbReference>
<dbReference type="Proteomes" id="UP000544222">
    <property type="component" value="Unassembled WGS sequence"/>
</dbReference>
<reference evidence="1 2" key="1">
    <citation type="submission" date="2020-08" db="EMBL/GenBank/DDBJ databases">
        <title>Genomic Encyclopedia of Type Strains, Phase IV (KMG-IV): sequencing the most valuable type-strain genomes for metagenomic binning, comparative biology and taxonomic classification.</title>
        <authorList>
            <person name="Goeker M."/>
        </authorList>
    </citation>
    <scope>NUCLEOTIDE SEQUENCE [LARGE SCALE GENOMIC DNA]</scope>
    <source>
        <strain evidence="1 2">DSM 27471</strain>
    </source>
</reference>
<gene>
    <name evidence="1" type="ORF">FHX64_002539</name>
</gene>